<evidence type="ECO:0000256" key="1">
    <source>
        <dbReference type="ARBA" id="ARBA00022679"/>
    </source>
</evidence>
<dbReference type="InterPro" id="IPR041698">
    <property type="entry name" value="Methyltransf_25"/>
</dbReference>
<proteinExistence type="predicted"/>
<dbReference type="Gene3D" id="6.10.140.280">
    <property type="match status" value="1"/>
</dbReference>
<dbReference type="GO" id="GO:0008168">
    <property type="term" value="F:methyltransferase activity"/>
    <property type="evidence" value="ECO:0007669"/>
    <property type="project" value="UniProtKB-KW"/>
</dbReference>
<evidence type="ECO:0000313" key="3">
    <source>
        <dbReference type="EMBL" id="AYD46857.1"/>
    </source>
</evidence>
<gene>
    <name evidence="3" type="ORF">D6B99_04045</name>
</gene>
<dbReference type="Proteomes" id="UP000266118">
    <property type="component" value="Chromosome"/>
</dbReference>
<evidence type="ECO:0000259" key="2">
    <source>
        <dbReference type="Pfam" id="PF13649"/>
    </source>
</evidence>
<sequence length="235" mass="26778">MSIEIQQAFNAISEKYDKQRPLLIPCFKDFYGVTLELSNNISNVENILDIGAGTGLLSAFYAEKYPNANITLVDISADMLNKAKNRFQGNDKINFLQADFSTVDFEEGKYDLVVSGLAIHHLTHELKQVLFQKIYYALKSSGMFINADQVKGATDFSEKIYTENWRNHVLASSLTEEEKQSAFERIKLDIMAPLDEQLKWLRDAGFSMANCFYQYFNFVVFAAKKDSIINQTSLN</sequence>
<dbReference type="InterPro" id="IPR029063">
    <property type="entry name" value="SAM-dependent_MTases_sf"/>
</dbReference>
<feature type="domain" description="Methyltransferase" evidence="2">
    <location>
        <begin position="47"/>
        <end position="142"/>
    </location>
</feature>
<evidence type="ECO:0000313" key="4">
    <source>
        <dbReference type="Proteomes" id="UP000266118"/>
    </source>
</evidence>
<accession>A0A386HLT4</accession>
<dbReference type="RefSeq" id="WP_119985352.1">
    <property type="nucleotide sequence ID" value="NZ_CP032489.1"/>
</dbReference>
<reference evidence="3 4" key="1">
    <citation type="submission" date="2018-09" db="EMBL/GenBank/DDBJ databases">
        <title>Arachidicoccus sp. nov., a bacterium isolated from soil.</title>
        <authorList>
            <person name="Weon H.-Y."/>
            <person name="Kwon S.-W."/>
            <person name="Lee S.A."/>
        </authorList>
    </citation>
    <scope>NUCLEOTIDE SEQUENCE [LARGE SCALE GENOMIC DNA]</scope>
    <source>
        <strain evidence="3 4">KIS59-12</strain>
    </source>
</reference>
<dbReference type="GO" id="GO:0032259">
    <property type="term" value="P:methylation"/>
    <property type="evidence" value="ECO:0007669"/>
    <property type="project" value="UniProtKB-KW"/>
</dbReference>
<dbReference type="AlphaFoldDB" id="A0A386HLT4"/>
<name>A0A386HLT4_9BACT</name>
<dbReference type="CDD" id="cd02440">
    <property type="entry name" value="AdoMet_MTases"/>
    <property type="match status" value="1"/>
</dbReference>
<dbReference type="PANTHER" id="PTHR43861">
    <property type="entry name" value="TRANS-ACONITATE 2-METHYLTRANSFERASE-RELATED"/>
    <property type="match status" value="1"/>
</dbReference>
<dbReference type="Pfam" id="PF13649">
    <property type="entry name" value="Methyltransf_25"/>
    <property type="match status" value="1"/>
</dbReference>
<dbReference type="EMBL" id="CP032489">
    <property type="protein sequence ID" value="AYD46857.1"/>
    <property type="molecule type" value="Genomic_DNA"/>
</dbReference>
<keyword evidence="3" id="KW-0489">Methyltransferase</keyword>
<organism evidence="3 4">
    <name type="scientific">Arachidicoccus soli</name>
    <dbReference type="NCBI Taxonomy" id="2341117"/>
    <lineage>
        <taxon>Bacteria</taxon>
        <taxon>Pseudomonadati</taxon>
        <taxon>Bacteroidota</taxon>
        <taxon>Chitinophagia</taxon>
        <taxon>Chitinophagales</taxon>
        <taxon>Chitinophagaceae</taxon>
        <taxon>Arachidicoccus</taxon>
    </lineage>
</organism>
<keyword evidence="1 3" id="KW-0808">Transferase</keyword>
<protein>
    <submittedName>
        <fullName evidence="3">Class I SAM-dependent methyltransferase</fullName>
    </submittedName>
</protein>
<dbReference type="KEGG" id="ark:D6B99_04045"/>
<dbReference type="Gene3D" id="3.40.50.150">
    <property type="entry name" value="Vaccinia Virus protein VP39"/>
    <property type="match status" value="1"/>
</dbReference>
<keyword evidence="4" id="KW-1185">Reference proteome</keyword>
<dbReference type="OrthoDB" id="9770553at2"/>
<dbReference type="SUPFAM" id="SSF53335">
    <property type="entry name" value="S-adenosyl-L-methionine-dependent methyltransferases"/>
    <property type="match status" value="1"/>
</dbReference>